<name>A0ABN8NK83_9CNID</name>
<proteinExistence type="predicted"/>
<organism evidence="2 3">
    <name type="scientific">Porites lobata</name>
    <dbReference type="NCBI Taxonomy" id="104759"/>
    <lineage>
        <taxon>Eukaryota</taxon>
        <taxon>Metazoa</taxon>
        <taxon>Cnidaria</taxon>
        <taxon>Anthozoa</taxon>
        <taxon>Hexacorallia</taxon>
        <taxon>Scleractinia</taxon>
        <taxon>Fungiina</taxon>
        <taxon>Poritidae</taxon>
        <taxon>Porites</taxon>
    </lineage>
</organism>
<comment type="caution">
    <text evidence="2">The sequence shown here is derived from an EMBL/GenBank/DDBJ whole genome shotgun (WGS) entry which is preliminary data.</text>
</comment>
<evidence type="ECO:0000313" key="3">
    <source>
        <dbReference type="Proteomes" id="UP001159405"/>
    </source>
</evidence>
<keyword evidence="3" id="KW-1185">Reference proteome</keyword>
<evidence type="ECO:0000256" key="1">
    <source>
        <dbReference type="SAM" id="MobiDB-lite"/>
    </source>
</evidence>
<dbReference type="Proteomes" id="UP001159405">
    <property type="component" value="Unassembled WGS sequence"/>
</dbReference>
<protein>
    <submittedName>
        <fullName evidence="2">Uncharacterized protein</fullName>
    </submittedName>
</protein>
<feature type="non-terminal residue" evidence="2">
    <location>
        <position position="1"/>
    </location>
</feature>
<evidence type="ECO:0000313" key="2">
    <source>
        <dbReference type="EMBL" id="CAH3112591.1"/>
    </source>
</evidence>
<feature type="non-terminal residue" evidence="2">
    <location>
        <position position="163"/>
    </location>
</feature>
<feature type="region of interest" description="Disordered" evidence="1">
    <location>
        <begin position="1"/>
        <end position="42"/>
    </location>
</feature>
<dbReference type="SUPFAM" id="SSF52266">
    <property type="entry name" value="SGNH hydrolase"/>
    <property type="match status" value="1"/>
</dbReference>
<dbReference type="EMBL" id="CALNXK010000025">
    <property type="protein sequence ID" value="CAH3112591.1"/>
    <property type="molecule type" value="Genomic_DNA"/>
</dbReference>
<dbReference type="Gene3D" id="3.40.50.12690">
    <property type="match status" value="1"/>
</dbReference>
<accession>A0ABN8NK83</accession>
<gene>
    <name evidence="2" type="ORF">PLOB_00021397</name>
</gene>
<feature type="compositionally biased region" description="Polar residues" evidence="1">
    <location>
        <begin position="14"/>
        <end position="24"/>
    </location>
</feature>
<sequence>PSTESNQDGRHSQSKTSSSCQLNTERTKGNSGGGRSTQRKQREVFLVGDSILKNLQGRKMSSSAKVKISSFPGCSTQDMRDHIRPILRKNPDEIVLHVGTNSLRSSTSARECAEEIVNLAHMICDESSAKLSISSLVSRADEEALGVKVSGVNKILRKFCNQN</sequence>
<reference evidence="2 3" key="1">
    <citation type="submission" date="2022-05" db="EMBL/GenBank/DDBJ databases">
        <authorList>
            <consortium name="Genoscope - CEA"/>
            <person name="William W."/>
        </authorList>
    </citation>
    <scope>NUCLEOTIDE SEQUENCE [LARGE SCALE GENOMIC DNA]</scope>
</reference>